<keyword evidence="2" id="KW-0949">S-adenosyl-L-methionine</keyword>
<dbReference type="SFLD" id="SFLDS00029">
    <property type="entry name" value="Radical_SAM"/>
    <property type="match status" value="1"/>
</dbReference>
<dbReference type="PANTHER" id="PTHR43409">
    <property type="entry name" value="ANAEROBIC MAGNESIUM-PROTOPORPHYRIN IX MONOMETHYL ESTER CYCLASE-RELATED"/>
    <property type="match status" value="1"/>
</dbReference>
<comment type="cofactor">
    <cofactor evidence="1">
        <name>[4Fe-4S] cluster</name>
        <dbReference type="ChEBI" id="CHEBI:49883"/>
    </cofactor>
</comment>
<keyword evidence="3" id="KW-0479">Metal-binding</keyword>
<dbReference type="CDD" id="cd02068">
    <property type="entry name" value="radical_SAM_B12_BD"/>
    <property type="match status" value="1"/>
</dbReference>
<dbReference type="SFLD" id="SFLDG01082">
    <property type="entry name" value="B12-binding_domain_containing"/>
    <property type="match status" value="1"/>
</dbReference>
<dbReference type="InterPro" id="IPR023404">
    <property type="entry name" value="rSAM_horseshoe"/>
</dbReference>
<feature type="domain" description="B12-binding" evidence="6">
    <location>
        <begin position="41"/>
        <end position="174"/>
    </location>
</feature>
<dbReference type="AlphaFoldDB" id="A0A382NPB1"/>
<dbReference type="SUPFAM" id="SSF102114">
    <property type="entry name" value="Radical SAM enzymes"/>
    <property type="match status" value="1"/>
</dbReference>
<sequence>MDENLLNTQIDTSSFTALDLIKPEYNNPNRKLDIGVVYTQDDCFSKDKPLETSLDIPFGISIISSILKKQGHHVRFFVLTNDTYEEHLSDYINKEKPELFCLTSVSSQYWLVHKIAKEIKNLDPSIFTILGGHHASLAPDNAISSPYLDAICMGEGDHSIKMLSHLISEGEEVKGIPNLWIKRKDGSVEKNLRLPFEEDLDKLPFVDHELWADWVAYPDQYVSVLVGRGCPFQCTYCSNHAMAKLSTGKYVRYRSPQNMIAEIQSVCDRFPNLRNIYLEVETIGANIYIANDLFEQLAQWNEKMTDPIEFGMNIAFNKAWLGESK</sequence>
<evidence type="ECO:0000313" key="7">
    <source>
        <dbReference type="EMBL" id="SVC63014.1"/>
    </source>
</evidence>
<dbReference type="InterPro" id="IPR051198">
    <property type="entry name" value="BchE-like"/>
</dbReference>
<evidence type="ECO:0000256" key="2">
    <source>
        <dbReference type="ARBA" id="ARBA00022691"/>
    </source>
</evidence>
<proteinExistence type="predicted"/>
<dbReference type="EMBL" id="UINC01101857">
    <property type="protein sequence ID" value="SVC63014.1"/>
    <property type="molecule type" value="Genomic_DNA"/>
</dbReference>
<keyword evidence="4" id="KW-0408">Iron</keyword>
<evidence type="ECO:0000259" key="6">
    <source>
        <dbReference type="PROSITE" id="PS51332"/>
    </source>
</evidence>
<evidence type="ECO:0000256" key="5">
    <source>
        <dbReference type="ARBA" id="ARBA00023014"/>
    </source>
</evidence>
<dbReference type="GO" id="GO:0003824">
    <property type="term" value="F:catalytic activity"/>
    <property type="evidence" value="ECO:0007669"/>
    <property type="project" value="InterPro"/>
</dbReference>
<keyword evidence="5" id="KW-0411">Iron-sulfur</keyword>
<dbReference type="GO" id="GO:0046872">
    <property type="term" value="F:metal ion binding"/>
    <property type="evidence" value="ECO:0007669"/>
    <property type="project" value="UniProtKB-KW"/>
</dbReference>
<dbReference type="Pfam" id="PF02310">
    <property type="entry name" value="B12-binding"/>
    <property type="match status" value="1"/>
</dbReference>
<feature type="non-terminal residue" evidence="7">
    <location>
        <position position="325"/>
    </location>
</feature>
<evidence type="ECO:0000256" key="4">
    <source>
        <dbReference type="ARBA" id="ARBA00023004"/>
    </source>
</evidence>
<protein>
    <recommendedName>
        <fullName evidence="6">B12-binding domain-containing protein</fullName>
    </recommendedName>
</protein>
<dbReference type="InterPro" id="IPR058240">
    <property type="entry name" value="rSAM_sf"/>
</dbReference>
<dbReference type="GO" id="GO:0051536">
    <property type="term" value="F:iron-sulfur cluster binding"/>
    <property type="evidence" value="ECO:0007669"/>
    <property type="project" value="UniProtKB-KW"/>
</dbReference>
<dbReference type="Gene3D" id="3.40.50.280">
    <property type="entry name" value="Cobalamin-binding domain"/>
    <property type="match status" value="1"/>
</dbReference>
<dbReference type="GO" id="GO:0031419">
    <property type="term" value="F:cobalamin binding"/>
    <property type="evidence" value="ECO:0007669"/>
    <property type="project" value="InterPro"/>
</dbReference>
<accession>A0A382NPB1</accession>
<evidence type="ECO:0000256" key="1">
    <source>
        <dbReference type="ARBA" id="ARBA00001966"/>
    </source>
</evidence>
<organism evidence="7">
    <name type="scientific">marine metagenome</name>
    <dbReference type="NCBI Taxonomy" id="408172"/>
    <lineage>
        <taxon>unclassified sequences</taxon>
        <taxon>metagenomes</taxon>
        <taxon>ecological metagenomes</taxon>
    </lineage>
</organism>
<gene>
    <name evidence="7" type="ORF">METZ01_LOCUS315868</name>
</gene>
<evidence type="ECO:0000256" key="3">
    <source>
        <dbReference type="ARBA" id="ARBA00022723"/>
    </source>
</evidence>
<name>A0A382NPB1_9ZZZZ</name>
<dbReference type="InterPro" id="IPR007197">
    <property type="entry name" value="rSAM"/>
</dbReference>
<reference evidence="7" key="1">
    <citation type="submission" date="2018-05" db="EMBL/GenBank/DDBJ databases">
        <authorList>
            <person name="Lanie J.A."/>
            <person name="Ng W.-L."/>
            <person name="Kazmierczak K.M."/>
            <person name="Andrzejewski T.M."/>
            <person name="Davidsen T.M."/>
            <person name="Wayne K.J."/>
            <person name="Tettelin H."/>
            <person name="Glass J.I."/>
            <person name="Rusch D."/>
            <person name="Podicherti R."/>
            <person name="Tsui H.-C.T."/>
            <person name="Winkler M.E."/>
        </authorList>
    </citation>
    <scope>NUCLEOTIDE SEQUENCE</scope>
</reference>
<dbReference type="InterPro" id="IPR006158">
    <property type="entry name" value="Cobalamin-bd"/>
</dbReference>
<dbReference type="Gene3D" id="3.80.30.20">
    <property type="entry name" value="tm_1862 like domain"/>
    <property type="match status" value="1"/>
</dbReference>
<dbReference type="PROSITE" id="PS51332">
    <property type="entry name" value="B12_BINDING"/>
    <property type="match status" value="1"/>
</dbReference>